<organism evidence="6">
    <name type="scientific">marine sediment metagenome</name>
    <dbReference type="NCBI Taxonomy" id="412755"/>
    <lineage>
        <taxon>unclassified sequences</taxon>
        <taxon>metagenomes</taxon>
        <taxon>ecological metagenomes</taxon>
    </lineage>
</organism>
<dbReference type="PROSITE" id="PS51337">
    <property type="entry name" value="B12_BINDING_NTER"/>
    <property type="match status" value="1"/>
</dbReference>
<dbReference type="AlphaFoldDB" id="A0A0F9DGB8"/>
<sequence>MPDHIKAVNDAVLSFDGDLVKKLVTGAIESGVDPVVLMNEGLSKAIVEIGDRFGREEIFLMELMAAADACMGGVKIVKKTILDNSVDAGKPKGVIVMGTVEGDIHNIGKDIVKTLLEAAGFVVHDIGVDQPAEVFVKKAIEVNAKIVASSALITTTSPNQKKIEDKLREAGIRDTVRTIIGGAATSPEWAEEIGSDYYAPTATDGVNIIKKYFEGA</sequence>
<evidence type="ECO:0000313" key="6">
    <source>
        <dbReference type="EMBL" id="KKL52821.1"/>
    </source>
</evidence>
<dbReference type="SUPFAM" id="SSF47644">
    <property type="entry name" value="Methionine synthase domain"/>
    <property type="match status" value="1"/>
</dbReference>
<keyword evidence="3" id="KW-0170">Cobalt</keyword>
<name>A0A0F9DGB8_9ZZZZ</name>
<keyword evidence="2" id="KW-0479">Metal-binding</keyword>
<reference evidence="6" key="1">
    <citation type="journal article" date="2015" name="Nature">
        <title>Complex archaea that bridge the gap between prokaryotes and eukaryotes.</title>
        <authorList>
            <person name="Spang A."/>
            <person name="Saw J.H."/>
            <person name="Jorgensen S.L."/>
            <person name="Zaremba-Niedzwiedzka K."/>
            <person name="Martijn J."/>
            <person name="Lind A.E."/>
            <person name="van Eijk R."/>
            <person name="Schleper C."/>
            <person name="Guy L."/>
            <person name="Ettema T.J."/>
        </authorList>
    </citation>
    <scope>NUCLEOTIDE SEQUENCE</scope>
</reference>
<dbReference type="GO" id="GO:0008705">
    <property type="term" value="F:methionine synthase activity"/>
    <property type="evidence" value="ECO:0007669"/>
    <property type="project" value="TreeGrafter"/>
</dbReference>
<dbReference type="GO" id="GO:0031419">
    <property type="term" value="F:cobalamin binding"/>
    <property type="evidence" value="ECO:0007669"/>
    <property type="project" value="InterPro"/>
</dbReference>
<dbReference type="EMBL" id="LAZR01031755">
    <property type="protein sequence ID" value="KKL52821.1"/>
    <property type="molecule type" value="Genomic_DNA"/>
</dbReference>
<dbReference type="InterPro" id="IPR006158">
    <property type="entry name" value="Cobalamin-bd"/>
</dbReference>
<evidence type="ECO:0008006" key="7">
    <source>
        <dbReference type="Google" id="ProtNLM"/>
    </source>
</evidence>
<evidence type="ECO:0000256" key="2">
    <source>
        <dbReference type="ARBA" id="ARBA00022723"/>
    </source>
</evidence>
<dbReference type="PROSITE" id="PS51332">
    <property type="entry name" value="B12_BINDING"/>
    <property type="match status" value="1"/>
</dbReference>
<evidence type="ECO:0000259" key="5">
    <source>
        <dbReference type="PROSITE" id="PS51337"/>
    </source>
</evidence>
<evidence type="ECO:0000259" key="4">
    <source>
        <dbReference type="PROSITE" id="PS51332"/>
    </source>
</evidence>
<proteinExistence type="inferred from homology"/>
<dbReference type="PANTHER" id="PTHR45833:SF1">
    <property type="entry name" value="METHIONINE SYNTHASE"/>
    <property type="match status" value="1"/>
</dbReference>
<dbReference type="InterPro" id="IPR050554">
    <property type="entry name" value="Met_Synthase/Corrinoid"/>
</dbReference>
<dbReference type="InterPro" id="IPR036594">
    <property type="entry name" value="Meth_synthase_dom"/>
</dbReference>
<feature type="domain" description="B12-binding" evidence="4">
    <location>
        <begin position="92"/>
        <end position="216"/>
    </location>
</feature>
<dbReference type="GO" id="GO:0005829">
    <property type="term" value="C:cytosol"/>
    <property type="evidence" value="ECO:0007669"/>
    <property type="project" value="TreeGrafter"/>
</dbReference>
<evidence type="ECO:0000256" key="3">
    <source>
        <dbReference type="ARBA" id="ARBA00023285"/>
    </source>
</evidence>
<dbReference type="SMART" id="SM01018">
    <property type="entry name" value="B12-binding_2"/>
    <property type="match status" value="1"/>
</dbReference>
<dbReference type="Gene3D" id="3.40.50.280">
    <property type="entry name" value="Cobalamin-binding domain"/>
    <property type="match status" value="1"/>
</dbReference>
<evidence type="ECO:0000256" key="1">
    <source>
        <dbReference type="ARBA" id="ARBA00010854"/>
    </source>
</evidence>
<accession>A0A0F9DGB8</accession>
<dbReference type="InterPro" id="IPR003759">
    <property type="entry name" value="Cbl-bd_cap"/>
</dbReference>
<dbReference type="Pfam" id="PF02310">
    <property type="entry name" value="B12-binding"/>
    <property type="match status" value="1"/>
</dbReference>
<dbReference type="GO" id="GO:0050667">
    <property type="term" value="P:homocysteine metabolic process"/>
    <property type="evidence" value="ECO:0007669"/>
    <property type="project" value="TreeGrafter"/>
</dbReference>
<protein>
    <recommendedName>
        <fullName evidence="7">B12-binding domain-containing protein</fullName>
    </recommendedName>
</protein>
<gene>
    <name evidence="6" type="ORF">LCGC14_2281630</name>
</gene>
<dbReference type="PANTHER" id="PTHR45833">
    <property type="entry name" value="METHIONINE SYNTHASE"/>
    <property type="match status" value="1"/>
</dbReference>
<dbReference type="InterPro" id="IPR036724">
    <property type="entry name" value="Cobalamin-bd_sf"/>
</dbReference>
<dbReference type="SUPFAM" id="SSF52242">
    <property type="entry name" value="Cobalamin (vitamin B12)-binding domain"/>
    <property type="match status" value="1"/>
</dbReference>
<comment type="similarity">
    <text evidence="1">Belongs to the methylamine corrinoid protein family.</text>
</comment>
<dbReference type="FunFam" id="3.40.50.280:FF:000003">
    <property type="entry name" value="Dimethylamine methyltransferase corrinoid protein"/>
    <property type="match status" value="1"/>
</dbReference>
<comment type="caution">
    <text evidence="6">The sequence shown here is derived from an EMBL/GenBank/DDBJ whole genome shotgun (WGS) entry which is preliminary data.</text>
</comment>
<dbReference type="GO" id="GO:0046653">
    <property type="term" value="P:tetrahydrofolate metabolic process"/>
    <property type="evidence" value="ECO:0007669"/>
    <property type="project" value="TreeGrafter"/>
</dbReference>
<feature type="domain" description="B12-binding N-terminal" evidence="5">
    <location>
        <begin position="1"/>
        <end position="89"/>
    </location>
</feature>
<dbReference type="Pfam" id="PF02607">
    <property type="entry name" value="B12-binding_2"/>
    <property type="match status" value="1"/>
</dbReference>
<dbReference type="Gene3D" id="1.10.1240.10">
    <property type="entry name" value="Methionine synthase domain"/>
    <property type="match status" value="1"/>
</dbReference>
<dbReference type="GO" id="GO:0046872">
    <property type="term" value="F:metal ion binding"/>
    <property type="evidence" value="ECO:0007669"/>
    <property type="project" value="UniProtKB-KW"/>
</dbReference>